<evidence type="ECO:0000256" key="2">
    <source>
        <dbReference type="SAM" id="Phobius"/>
    </source>
</evidence>
<evidence type="ECO:0000313" key="3">
    <source>
        <dbReference type="EMBL" id="MFD0902626.1"/>
    </source>
</evidence>
<protein>
    <recommendedName>
        <fullName evidence="5">SAF domain-containing protein</fullName>
    </recommendedName>
</protein>
<feature type="region of interest" description="Disordered" evidence="1">
    <location>
        <begin position="258"/>
        <end position="322"/>
    </location>
</feature>
<proteinExistence type="predicted"/>
<evidence type="ECO:0008006" key="5">
    <source>
        <dbReference type="Google" id="ProtNLM"/>
    </source>
</evidence>
<sequence>MGSAMKANQSTAAGGPSGAPSGGAPLGGAPTGGAPGLGRSGLGASGGQRLPTPPRERKPALAALAVLLILGGALASAYLVVASGDRVSAIVVAQPVAAGQRIPEAALREVPIGDTGIEYLSWSEAAAVTEHYATVPLVEGTLLTNAMISPTNDAASGRLVVGLALKPGQLPVGGVVEGKHVTVYAVGGEEGAARPGTVLAADAIVVGVGAGGGGDTIAGERLSAGLTTVDVAVPPGDAADVATAASAGAVAIALIPPGTETKSGGASPPPAAETPGSGQARGGPGQGTPTQGTPTQGAPTQGAPPQGGQPSGGARTPGTGGN</sequence>
<reference evidence="4" key="1">
    <citation type="journal article" date="2019" name="Int. J. Syst. Evol. Microbiol.">
        <title>The Global Catalogue of Microorganisms (GCM) 10K type strain sequencing project: providing services to taxonomists for standard genome sequencing and annotation.</title>
        <authorList>
            <consortium name="The Broad Institute Genomics Platform"/>
            <consortium name="The Broad Institute Genome Sequencing Center for Infectious Disease"/>
            <person name="Wu L."/>
            <person name="Ma J."/>
        </authorList>
    </citation>
    <scope>NUCLEOTIDE SEQUENCE [LARGE SCALE GENOMIC DNA]</scope>
    <source>
        <strain evidence="4">JCM 31202</strain>
    </source>
</reference>
<keyword evidence="2" id="KW-0472">Membrane</keyword>
<dbReference type="RefSeq" id="WP_378300593.1">
    <property type="nucleotide sequence ID" value="NZ_JBHTJA010000038.1"/>
</dbReference>
<organism evidence="3 4">
    <name type="scientific">Actinomadura sediminis</name>
    <dbReference type="NCBI Taxonomy" id="1038904"/>
    <lineage>
        <taxon>Bacteria</taxon>
        <taxon>Bacillati</taxon>
        <taxon>Actinomycetota</taxon>
        <taxon>Actinomycetes</taxon>
        <taxon>Streptosporangiales</taxon>
        <taxon>Thermomonosporaceae</taxon>
        <taxon>Actinomadura</taxon>
    </lineage>
</organism>
<feature type="compositionally biased region" description="Polar residues" evidence="1">
    <location>
        <begin position="1"/>
        <end position="10"/>
    </location>
</feature>
<feature type="transmembrane region" description="Helical" evidence="2">
    <location>
        <begin position="60"/>
        <end position="81"/>
    </location>
</feature>
<evidence type="ECO:0000313" key="4">
    <source>
        <dbReference type="Proteomes" id="UP001596972"/>
    </source>
</evidence>
<accession>A0ABW3EV83</accession>
<keyword evidence="2" id="KW-0812">Transmembrane</keyword>
<dbReference type="Proteomes" id="UP001596972">
    <property type="component" value="Unassembled WGS sequence"/>
</dbReference>
<feature type="compositionally biased region" description="Low complexity" evidence="1">
    <location>
        <begin position="287"/>
        <end position="314"/>
    </location>
</feature>
<gene>
    <name evidence="3" type="ORF">ACFQ11_19660</name>
</gene>
<comment type="caution">
    <text evidence="3">The sequence shown here is derived from an EMBL/GenBank/DDBJ whole genome shotgun (WGS) entry which is preliminary data.</text>
</comment>
<keyword evidence="4" id="KW-1185">Reference proteome</keyword>
<dbReference type="EMBL" id="JBHTJA010000038">
    <property type="protein sequence ID" value="MFD0902626.1"/>
    <property type="molecule type" value="Genomic_DNA"/>
</dbReference>
<feature type="region of interest" description="Disordered" evidence="1">
    <location>
        <begin position="1"/>
        <end position="55"/>
    </location>
</feature>
<feature type="compositionally biased region" description="Gly residues" evidence="1">
    <location>
        <begin position="15"/>
        <end position="46"/>
    </location>
</feature>
<keyword evidence="2" id="KW-1133">Transmembrane helix</keyword>
<name>A0ABW3EV83_9ACTN</name>
<evidence type="ECO:0000256" key="1">
    <source>
        <dbReference type="SAM" id="MobiDB-lite"/>
    </source>
</evidence>